<reference evidence="2" key="1">
    <citation type="journal article" date="2019" name="Int. J. Syst. Evol. Microbiol.">
        <title>The Global Catalogue of Microorganisms (GCM) 10K type strain sequencing project: providing services to taxonomists for standard genome sequencing and annotation.</title>
        <authorList>
            <consortium name="The Broad Institute Genomics Platform"/>
            <consortium name="The Broad Institute Genome Sequencing Center for Infectious Disease"/>
            <person name="Wu L."/>
            <person name="Ma J."/>
        </authorList>
    </citation>
    <scope>NUCLEOTIDE SEQUENCE [LARGE SCALE GENOMIC DNA]</scope>
    <source>
        <strain evidence="2">CCUG 62952</strain>
    </source>
</reference>
<name>A0ABW3D414_9FLAO</name>
<gene>
    <name evidence="1" type="ORF">ACFQ1M_16685</name>
</gene>
<evidence type="ECO:0000313" key="1">
    <source>
        <dbReference type="EMBL" id="MFD0863854.1"/>
    </source>
</evidence>
<protein>
    <submittedName>
        <fullName evidence="1">Uncharacterized protein</fullName>
    </submittedName>
</protein>
<dbReference type="PROSITE" id="PS51257">
    <property type="entry name" value="PROKAR_LIPOPROTEIN"/>
    <property type="match status" value="1"/>
</dbReference>
<accession>A0ABW3D414</accession>
<sequence length="168" mass="18800">MKTTCGILPLILTLLLTSCELFQPKESAESLSDKYLESVSWDTLDQYPLFENCEETMAKDAQRNCFENTLFDNLYAELSQQQITVSKTVNDTVMLHFTISKDGILTLDKIDKSPLIEKEIPHLDSLLHASLEKLPSLYAGLKKVATGDVSEMVPVEVSCALPLIIRAF</sequence>
<comment type="caution">
    <text evidence="1">The sequence shown here is derived from an EMBL/GenBank/DDBJ whole genome shotgun (WGS) entry which is preliminary data.</text>
</comment>
<evidence type="ECO:0000313" key="2">
    <source>
        <dbReference type="Proteomes" id="UP001596978"/>
    </source>
</evidence>
<dbReference type="RefSeq" id="WP_386410369.1">
    <property type="nucleotide sequence ID" value="NZ_JBHTJH010000017.1"/>
</dbReference>
<dbReference type="Proteomes" id="UP001596978">
    <property type="component" value="Unassembled WGS sequence"/>
</dbReference>
<organism evidence="1 2">
    <name type="scientific">Sungkyunkwania multivorans</name>
    <dbReference type="NCBI Taxonomy" id="1173618"/>
    <lineage>
        <taxon>Bacteria</taxon>
        <taxon>Pseudomonadati</taxon>
        <taxon>Bacteroidota</taxon>
        <taxon>Flavobacteriia</taxon>
        <taxon>Flavobacteriales</taxon>
        <taxon>Flavobacteriaceae</taxon>
        <taxon>Sungkyunkwania</taxon>
    </lineage>
</organism>
<proteinExistence type="predicted"/>
<dbReference type="EMBL" id="JBHTJH010000017">
    <property type="protein sequence ID" value="MFD0863854.1"/>
    <property type="molecule type" value="Genomic_DNA"/>
</dbReference>
<keyword evidence="2" id="KW-1185">Reference proteome</keyword>